<protein>
    <submittedName>
        <fullName evidence="1">Uncharacterized protein</fullName>
    </submittedName>
</protein>
<evidence type="ECO:0000313" key="1">
    <source>
        <dbReference type="EMBL" id="KKO18838.1"/>
    </source>
</evidence>
<sequence>MCYECGCGNEDTIMSSDSITGKTFEKAAQGSGITKRQAMENTFVLLKKILGKNEILDKEKR</sequence>
<organism evidence="1 2">
    <name type="scientific">Candidatus Brocadia fulgida</name>
    <dbReference type="NCBI Taxonomy" id="380242"/>
    <lineage>
        <taxon>Bacteria</taxon>
        <taxon>Pseudomonadati</taxon>
        <taxon>Planctomycetota</taxon>
        <taxon>Candidatus Brocadiia</taxon>
        <taxon>Candidatus Brocadiales</taxon>
        <taxon>Candidatus Brocadiaceae</taxon>
        <taxon>Candidatus Brocadia</taxon>
    </lineage>
</organism>
<reference evidence="1 2" key="1">
    <citation type="journal article" date="2013" name="BMC Microbiol.">
        <title>Identification of the type II cytochrome c maturation pathway in anammox bacteria by comparative genomics.</title>
        <authorList>
            <person name="Ferousi C."/>
            <person name="Speth D.R."/>
            <person name="Reimann J."/>
            <person name="Op den Camp H.J."/>
            <person name="Allen J.W."/>
            <person name="Keltjens J.T."/>
            <person name="Jetten M.S."/>
        </authorList>
    </citation>
    <scope>NUCLEOTIDE SEQUENCE [LARGE SCALE GENOMIC DNA]</scope>
    <source>
        <strain evidence="1">RU1</strain>
    </source>
</reference>
<evidence type="ECO:0000313" key="2">
    <source>
        <dbReference type="Proteomes" id="UP000034954"/>
    </source>
</evidence>
<comment type="caution">
    <text evidence="1">The sequence shown here is derived from an EMBL/GenBank/DDBJ whole genome shotgun (WGS) entry which is preliminary data.</text>
</comment>
<proteinExistence type="predicted"/>
<accession>A0A0M2URY6</accession>
<keyword evidence="2" id="KW-1185">Reference proteome</keyword>
<dbReference type="AlphaFoldDB" id="A0A0M2URY6"/>
<gene>
    <name evidence="1" type="ORF">BROFUL_02499</name>
</gene>
<dbReference type="Proteomes" id="UP000034954">
    <property type="component" value="Unassembled WGS sequence"/>
</dbReference>
<name>A0A0M2URY6_9BACT</name>
<dbReference type="EMBL" id="LAQJ01000233">
    <property type="protein sequence ID" value="KKO18838.1"/>
    <property type="molecule type" value="Genomic_DNA"/>
</dbReference>